<name>A0AAD9CW37_PAPLA</name>
<dbReference type="Proteomes" id="UP001182556">
    <property type="component" value="Unassembled WGS sequence"/>
</dbReference>
<dbReference type="EMBL" id="JAODAN010000010">
    <property type="protein sequence ID" value="KAK1921698.1"/>
    <property type="molecule type" value="Genomic_DNA"/>
</dbReference>
<gene>
    <name evidence="2" type="ORF">DB88DRAFT_517524</name>
</gene>
<accession>A0AAD9CW37</accession>
<sequence length="220" mass="23956">MSSENSGSNGVVSEVRAELGRIKSDVWGSDLRGVCSAYQTDPKQAESVVSSVIRYLEAIGEPGSIRVVTTKIPDGGPDGSVIFTFVMDGERFKQGTKLDYPPGPPSPVDRDDSEMDKTISVTTQPATTNSPSPDISPRQYWQPQVPYPVSLQTLEFQGTPQHGRHFPFPPAPGGFGWEEPSAQEHLPPPLGFARHCGGTGRWVWVPDDGYGSDSENEYYN</sequence>
<evidence type="ECO:0000313" key="2">
    <source>
        <dbReference type="EMBL" id="KAK1921698.1"/>
    </source>
</evidence>
<feature type="region of interest" description="Disordered" evidence="1">
    <location>
        <begin position="94"/>
        <end position="113"/>
    </location>
</feature>
<reference evidence="2" key="1">
    <citation type="submission" date="2023-02" db="EMBL/GenBank/DDBJ databases">
        <title>Identification and recombinant expression of a fungal hydrolase from Papiliotrema laurentii that hydrolyzes apple cutin and clears colloidal polyester polyurethane.</title>
        <authorList>
            <consortium name="DOE Joint Genome Institute"/>
            <person name="Roman V.A."/>
            <person name="Bojanowski C."/>
            <person name="Crable B.R."/>
            <person name="Wagner D.N."/>
            <person name="Hung C.S."/>
            <person name="Nadeau L.J."/>
            <person name="Schratz L."/>
            <person name="Haridas S."/>
            <person name="Pangilinan J."/>
            <person name="Lipzen A."/>
            <person name="Na H."/>
            <person name="Yan M."/>
            <person name="Ng V."/>
            <person name="Grigoriev I.V."/>
            <person name="Spatafora J.W."/>
            <person name="Barlow D."/>
            <person name="Biffinger J."/>
            <person name="Kelley-Loughnane N."/>
            <person name="Varaljay V.A."/>
            <person name="Crookes-Goodson W.J."/>
        </authorList>
    </citation>
    <scope>NUCLEOTIDE SEQUENCE</scope>
    <source>
        <strain evidence="2">5307AH</strain>
    </source>
</reference>
<evidence type="ECO:0000256" key="1">
    <source>
        <dbReference type="SAM" id="MobiDB-lite"/>
    </source>
</evidence>
<proteinExistence type="predicted"/>
<protein>
    <submittedName>
        <fullName evidence="2">Uncharacterized protein</fullName>
    </submittedName>
</protein>
<comment type="caution">
    <text evidence="2">The sequence shown here is derived from an EMBL/GenBank/DDBJ whole genome shotgun (WGS) entry which is preliminary data.</text>
</comment>
<keyword evidence="3" id="KW-1185">Reference proteome</keyword>
<evidence type="ECO:0000313" key="3">
    <source>
        <dbReference type="Proteomes" id="UP001182556"/>
    </source>
</evidence>
<dbReference type="AlphaFoldDB" id="A0AAD9CW37"/>
<organism evidence="2 3">
    <name type="scientific">Papiliotrema laurentii</name>
    <name type="common">Cryptococcus laurentii</name>
    <dbReference type="NCBI Taxonomy" id="5418"/>
    <lineage>
        <taxon>Eukaryota</taxon>
        <taxon>Fungi</taxon>
        <taxon>Dikarya</taxon>
        <taxon>Basidiomycota</taxon>
        <taxon>Agaricomycotina</taxon>
        <taxon>Tremellomycetes</taxon>
        <taxon>Tremellales</taxon>
        <taxon>Rhynchogastremaceae</taxon>
        <taxon>Papiliotrema</taxon>
    </lineage>
</organism>